<evidence type="ECO:0000313" key="1">
    <source>
        <dbReference type="EMBL" id="MTH55504.1"/>
    </source>
</evidence>
<comment type="caution">
    <text evidence="1">The sequence shown here is derived from an EMBL/GenBank/DDBJ whole genome shotgun (WGS) entry which is preliminary data.</text>
</comment>
<evidence type="ECO:0000313" key="2">
    <source>
        <dbReference type="Proteomes" id="UP000434639"/>
    </source>
</evidence>
<dbReference type="EMBL" id="WMIB01000031">
    <property type="protein sequence ID" value="MTH55504.1"/>
    <property type="molecule type" value="Genomic_DNA"/>
</dbReference>
<keyword evidence="2" id="KW-1185">Reference proteome</keyword>
<dbReference type="OrthoDB" id="9927793at2"/>
<protein>
    <submittedName>
        <fullName evidence="1">Uncharacterized protein</fullName>
    </submittedName>
</protein>
<accession>A0A7X2S869</accession>
<sequence>MNEKGCIAMLAGTEESKVEEVLHSKRKSPERNQLTLKILQAAETLRPISAIQAAKEE</sequence>
<gene>
    <name evidence="1" type="ORF">GKZ89_19100</name>
</gene>
<dbReference type="RefSeq" id="WP_155114001.1">
    <property type="nucleotide sequence ID" value="NZ_WMIB01000031.1"/>
</dbReference>
<proteinExistence type="predicted"/>
<organism evidence="1 2">
    <name type="scientific">Metabacillus mangrovi</name>
    <dbReference type="NCBI Taxonomy" id="1491830"/>
    <lineage>
        <taxon>Bacteria</taxon>
        <taxon>Bacillati</taxon>
        <taxon>Bacillota</taxon>
        <taxon>Bacilli</taxon>
        <taxon>Bacillales</taxon>
        <taxon>Bacillaceae</taxon>
        <taxon>Metabacillus</taxon>
    </lineage>
</organism>
<name>A0A7X2S869_9BACI</name>
<dbReference type="AlphaFoldDB" id="A0A7X2S869"/>
<reference evidence="1 2" key="1">
    <citation type="journal article" date="2017" name="Int. J. Syst. Evol. Microbiol.">
        <title>Bacillus mangrovi sp. nov., isolated from a sediment sample from a mangrove forest.</title>
        <authorList>
            <person name="Gupta V."/>
            <person name="Singh P.K."/>
            <person name="Korpole S."/>
            <person name="Tanuku N.R.S."/>
            <person name="Pinnaka A.K."/>
        </authorList>
    </citation>
    <scope>NUCLEOTIDE SEQUENCE [LARGE SCALE GENOMIC DNA]</scope>
    <source>
        <strain evidence="1 2">KCTC 33872</strain>
    </source>
</reference>
<dbReference type="Proteomes" id="UP000434639">
    <property type="component" value="Unassembled WGS sequence"/>
</dbReference>